<keyword evidence="1" id="KW-0963">Cytoplasm</keyword>
<proteinExistence type="inferred from homology"/>
<dbReference type="HAMAP" id="MF_00651">
    <property type="entry name" value="Nuclease_YqgF"/>
    <property type="match status" value="1"/>
</dbReference>
<dbReference type="PANTHER" id="PTHR33317">
    <property type="entry name" value="POLYNUCLEOTIDYL TRANSFERASE, RIBONUCLEASE H-LIKE SUPERFAMILY PROTEIN"/>
    <property type="match status" value="1"/>
</dbReference>
<evidence type="ECO:0000256" key="1">
    <source>
        <dbReference type="ARBA" id="ARBA00022490"/>
    </source>
</evidence>
<evidence type="ECO:0000256" key="4">
    <source>
        <dbReference type="ARBA" id="ARBA00022801"/>
    </source>
</evidence>
<reference evidence="6" key="1">
    <citation type="submission" date="2024-02" db="EMBL/GenBank/DDBJ databases">
        <authorList>
            <consortium name="ELIXIR-Norway"/>
            <consortium name="Elixir Norway"/>
        </authorList>
    </citation>
    <scope>NUCLEOTIDE SEQUENCE</scope>
</reference>
<dbReference type="InterPro" id="IPR012337">
    <property type="entry name" value="RNaseH-like_sf"/>
</dbReference>
<dbReference type="CDD" id="cd16964">
    <property type="entry name" value="YqgF"/>
    <property type="match status" value="1"/>
</dbReference>
<keyword evidence="4" id="KW-0378">Hydrolase</keyword>
<dbReference type="Gene3D" id="3.30.420.140">
    <property type="entry name" value="YqgF/RNase H-like domain"/>
    <property type="match status" value="1"/>
</dbReference>
<dbReference type="SUPFAM" id="SSF53098">
    <property type="entry name" value="Ribonuclease H-like"/>
    <property type="match status" value="1"/>
</dbReference>
<keyword evidence="7" id="KW-1185">Reference proteome</keyword>
<keyword evidence="3" id="KW-0540">Nuclease</keyword>
<keyword evidence="2" id="KW-0690">Ribosome biogenesis</keyword>
<gene>
    <name evidence="6" type="ORF">CSSPTR1EN2_LOCUS10090</name>
</gene>
<dbReference type="InterPro" id="IPR006641">
    <property type="entry name" value="YqgF/RNaseH-like_dom"/>
</dbReference>
<dbReference type="InterPro" id="IPR037027">
    <property type="entry name" value="YqgF/RNaseH-like_dom_sf"/>
</dbReference>
<dbReference type="EMBL" id="OZ019909">
    <property type="protein sequence ID" value="CAK9209801.1"/>
    <property type="molecule type" value="Genomic_DNA"/>
</dbReference>
<dbReference type="PANTHER" id="PTHR33317:SF1">
    <property type="entry name" value="POLYNUCLEOTIDYL TRANSFERASE, RIBONUCLEASE H-LIKE SUPERFAMILY PROTEIN"/>
    <property type="match status" value="1"/>
</dbReference>
<name>A0ABP0U0W7_9BRYO</name>
<dbReference type="NCBIfam" id="TIGR00250">
    <property type="entry name" value="RNAse_H_YqgF"/>
    <property type="match status" value="1"/>
</dbReference>
<sequence>MELVSLKQLFQRLNGGRLLGLDVGSRNIGVAVSDPQCRIASPHRWVSVTRYPLTITNAVQEFSITGFVIGYPLELTGFQGKQGAQVKLFVRELQLSKRFPTISYVYWDERLTSMAVMNVIGSMDISGRRRKSIMDKMSALCILQGCLDSLARLEKGTNGS</sequence>
<evidence type="ECO:0000256" key="2">
    <source>
        <dbReference type="ARBA" id="ARBA00022517"/>
    </source>
</evidence>
<evidence type="ECO:0000313" key="7">
    <source>
        <dbReference type="Proteomes" id="UP001497512"/>
    </source>
</evidence>
<evidence type="ECO:0000256" key="3">
    <source>
        <dbReference type="ARBA" id="ARBA00022722"/>
    </source>
</evidence>
<evidence type="ECO:0000313" key="6">
    <source>
        <dbReference type="EMBL" id="CAK9209801.1"/>
    </source>
</evidence>
<dbReference type="SMART" id="SM00732">
    <property type="entry name" value="YqgFc"/>
    <property type="match status" value="1"/>
</dbReference>
<evidence type="ECO:0000259" key="5">
    <source>
        <dbReference type="SMART" id="SM00732"/>
    </source>
</evidence>
<dbReference type="Proteomes" id="UP001497512">
    <property type="component" value="Chromosome 17"/>
</dbReference>
<dbReference type="Pfam" id="PF03652">
    <property type="entry name" value="RuvX"/>
    <property type="match status" value="1"/>
</dbReference>
<accession>A0ABP0U0W7</accession>
<dbReference type="InterPro" id="IPR005227">
    <property type="entry name" value="YqgF"/>
</dbReference>
<organism evidence="6 7">
    <name type="scientific">Sphagnum troendelagicum</name>
    <dbReference type="NCBI Taxonomy" id="128251"/>
    <lineage>
        <taxon>Eukaryota</taxon>
        <taxon>Viridiplantae</taxon>
        <taxon>Streptophyta</taxon>
        <taxon>Embryophyta</taxon>
        <taxon>Bryophyta</taxon>
        <taxon>Sphagnophytina</taxon>
        <taxon>Sphagnopsida</taxon>
        <taxon>Sphagnales</taxon>
        <taxon>Sphagnaceae</taxon>
        <taxon>Sphagnum</taxon>
    </lineage>
</organism>
<protein>
    <recommendedName>
        <fullName evidence="5">YqgF/RNase H-like domain-containing protein</fullName>
    </recommendedName>
</protein>
<feature type="domain" description="YqgF/RNase H-like" evidence="5">
    <location>
        <begin position="16"/>
        <end position="116"/>
    </location>
</feature>